<dbReference type="Pfam" id="PF07731">
    <property type="entry name" value="Cu-oxidase_2"/>
    <property type="match status" value="1"/>
</dbReference>
<dbReference type="InterPro" id="IPR008972">
    <property type="entry name" value="Cupredoxin"/>
</dbReference>
<evidence type="ECO:0000259" key="6">
    <source>
        <dbReference type="Pfam" id="PF00394"/>
    </source>
</evidence>
<dbReference type="SUPFAM" id="SSF49503">
    <property type="entry name" value="Cupredoxins"/>
    <property type="match status" value="3"/>
</dbReference>
<feature type="domain" description="Plastocyanin-like" evidence="7">
    <location>
        <begin position="350"/>
        <end position="469"/>
    </location>
</feature>
<dbReference type="Pfam" id="PF07732">
    <property type="entry name" value="Cu-oxidase_3"/>
    <property type="match status" value="1"/>
</dbReference>
<evidence type="ECO:0000256" key="2">
    <source>
        <dbReference type="ARBA" id="ARBA00022723"/>
    </source>
</evidence>
<feature type="domain" description="Plastocyanin-like" evidence="6">
    <location>
        <begin position="82"/>
        <end position="225"/>
    </location>
</feature>
<keyword evidence="5" id="KW-1133">Transmembrane helix</keyword>
<dbReference type="PANTHER" id="PTHR11709:SF511">
    <property type="entry name" value="LACCASE"/>
    <property type="match status" value="1"/>
</dbReference>
<keyword evidence="3" id="KW-0560">Oxidoreductase</keyword>
<sequence length="618" mass="67997">MHGLEYRSEPFMDGVAGLTQCAIAPNHTFLYDFSVQDYPGTYWYHPHTDLSHLSSIDSMKGVLIVHPPLGSNELHHDLYDEEMVLFYTDWWHQSQHELYMGRLGGQLGPVTTDADGIRVGTFPYQGMLLNGRGGAAVAPLAMQPGSRYRLRVINGGWVFPIEFSVDGHALLVIQTDGADTEPLEVDSIQISNGERYDVVLVRRSEACASRTSFWVRAAALGAMPQGGLSTALHLGEAGPPEECPHQNPKTLNCVWDRSRPRSGCLLLTALRRHARAGETYGWDHGAAGQGDIVMHTIDARFTSPPNFGHFVKLDGADRTGDAWTADEFFSGQWVQGALPNLPPMIHGEDHLTPATVTLTAVSGTIVELLLRNVDKYAHPWHMHGHKFVVMEQAAVDFASCSIMYCFEGIPGNSRSSAAHAQTAVLKDTVTIPAGGWLRLRFQADNPGWWIFHCHIHMHLSDGMGLVIYEPGPVGYEFPEPPSDLLTCAPSPEPTTCTCFEDSDAVMGTSPLSSYTCSRKWLCAGDSSLFLGLPSTTQSRSRDLAAGRAWRYSVAVVWLLLLLFGGIIQGEYGISCSSRVVQNWRSTKGRRSMRTNMGKRSKRSWTSRQRQPSLGGTSA</sequence>
<dbReference type="InterPro" id="IPR002355">
    <property type="entry name" value="Cu_oxidase_Cu_BS"/>
</dbReference>
<dbReference type="Gene3D" id="2.60.40.420">
    <property type="entry name" value="Cupredoxins - blue copper proteins"/>
    <property type="match status" value="3"/>
</dbReference>
<dbReference type="PANTHER" id="PTHR11709">
    <property type="entry name" value="MULTI-COPPER OXIDASE"/>
    <property type="match status" value="1"/>
</dbReference>
<dbReference type="InterPro" id="IPR033138">
    <property type="entry name" value="Cu_oxidase_CS"/>
</dbReference>
<proteinExistence type="inferred from homology"/>
<dbReference type="PROSITE" id="PS00080">
    <property type="entry name" value="MULTICOPPER_OXIDASE2"/>
    <property type="match status" value="1"/>
</dbReference>
<reference evidence="9" key="1">
    <citation type="submission" date="2023-10" db="EMBL/GenBank/DDBJ databases">
        <authorList>
            <person name="Chen Y."/>
            <person name="Shah S."/>
            <person name="Dougan E. K."/>
            <person name="Thang M."/>
            <person name="Chan C."/>
        </authorList>
    </citation>
    <scope>NUCLEOTIDE SEQUENCE [LARGE SCALE GENOMIC DNA]</scope>
</reference>
<evidence type="ECO:0000256" key="3">
    <source>
        <dbReference type="ARBA" id="ARBA00023002"/>
    </source>
</evidence>
<feature type="compositionally biased region" description="Basic residues" evidence="4">
    <location>
        <begin position="586"/>
        <end position="604"/>
    </location>
</feature>
<gene>
    <name evidence="9" type="ORF">PCOR1329_LOCUS18040</name>
</gene>
<dbReference type="InterPro" id="IPR001117">
    <property type="entry name" value="Cu-oxidase_2nd"/>
</dbReference>
<evidence type="ECO:0000313" key="9">
    <source>
        <dbReference type="EMBL" id="CAK0814448.1"/>
    </source>
</evidence>
<accession>A0ABN9RA74</accession>
<dbReference type="CDD" id="cd04206">
    <property type="entry name" value="CuRO_1_LCC_like"/>
    <property type="match status" value="1"/>
</dbReference>
<dbReference type="Pfam" id="PF00394">
    <property type="entry name" value="Cu-oxidase"/>
    <property type="match status" value="1"/>
</dbReference>
<comment type="similarity">
    <text evidence="1">Belongs to the multicopper oxidase family.</text>
</comment>
<dbReference type="InterPro" id="IPR011706">
    <property type="entry name" value="Cu-oxidase_C"/>
</dbReference>
<feature type="region of interest" description="Disordered" evidence="4">
    <location>
        <begin position="586"/>
        <end position="618"/>
    </location>
</feature>
<dbReference type="InterPro" id="IPR011707">
    <property type="entry name" value="Cu-oxidase-like_N"/>
</dbReference>
<evidence type="ECO:0000256" key="5">
    <source>
        <dbReference type="SAM" id="Phobius"/>
    </source>
</evidence>
<evidence type="ECO:0000259" key="7">
    <source>
        <dbReference type="Pfam" id="PF07731"/>
    </source>
</evidence>
<dbReference type="PROSITE" id="PS00079">
    <property type="entry name" value="MULTICOPPER_OXIDASE1"/>
    <property type="match status" value="1"/>
</dbReference>
<feature type="transmembrane region" description="Helical" evidence="5">
    <location>
        <begin position="548"/>
        <end position="567"/>
    </location>
</feature>
<dbReference type="EMBL" id="CAUYUJ010005641">
    <property type="protein sequence ID" value="CAK0814448.1"/>
    <property type="molecule type" value="Genomic_DNA"/>
</dbReference>
<keyword evidence="2" id="KW-0479">Metal-binding</keyword>
<evidence type="ECO:0000259" key="8">
    <source>
        <dbReference type="Pfam" id="PF07732"/>
    </source>
</evidence>
<keyword evidence="5" id="KW-0812">Transmembrane</keyword>
<evidence type="ECO:0000313" key="10">
    <source>
        <dbReference type="Proteomes" id="UP001189429"/>
    </source>
</evidence>
<evidence type="ECO:0000256" key="4">
    <source>
        <dbReference type="SAM" id="MobiDB-lite"/>
    </source>
</evidence>
<protein>
    <submittedName>
        <fullName evidence="9">Uncharacterized protein</fullName>
    </submittedName>
</protein>
<evidence type="ECO:0000256" key="1">
    <source>
        <dbReference type="ARBA" id="ARBA00010609"/>
    </source>
</evidence>
<organism evidence="9 10">
    <name type="scientific">Prorocentrum cordatum</name>
    <dbReference type="NCBI Taxonomy" id="2364126"/>
    <lineage>
        <taxon>Eukaryota</taxon>
        <taxon>Sar</taxon>
        <taxon>Alveolata</taxon>
        <taxon>Dinophyceae</taxon>
        <taxon>Prorocentrales</taxon>
        <taxon>Prorocentraceae</taxon>
        <taxon>Prorocentrum</taxon>
    </lineage>
</organism>
<feature type="domain" description="Plastocyanin-like" evidence="8">
    <location>
        <begin position="1"/>
        <end position="68"/>
    </location>
</feature>
<comment type="caution">
    <text evidence="9">The sequence shown here is derived from an EMBL/GenBank/DDBJ whole genome shotgun (WGS) entry which is preliminary data.</text>
</comment>
<name>A0ABN9RA74_9DINO</name>
<feature type="compositionally biased region" description="Polar residues" evidence="4">
    <location>
        <begin position="605"/>
        <end position="618"/>
    </location>
</feature>
<dbReference type="Proteomes" id="UP001189429">
    <property type="component" value="Unassembled WGS sequence"/>
</dbReference>
<keyword evidence="10" id="KW-1185">Reference proteome</keyword>
<dbReference type="InterPro" id="IPR045087">
    <property type="entry name" value="Cu-oxidase_fam"/>
</dbReference>
<keyword evidence="5" id="KW-0472">Membrane</keyword>